<dbReference type="Pfam" id="PF01641">
    <property type="entry name" value="SelR"/>
    <property type="match status" value="1"/>
</dbReference>
<sequence length="183" mass="19802">MNKRQFLQAGGALVGAIALLRLATQSKSAPSSQPKAANSPDTASQSEVELMKANNYEVTKTAEEWRKTLTPEEFDVLRQAKTEPPYSSPLDKLFTAGTYSCAGCSNPVFSSEAKFDSGTGWPSFYAPLKNAVATTADRSFFMTRTEVHCDRCGGHLGHVFDDGPKPTGKRYCMNGVAMTFEAA</sequence>
<dbReference type="Proteomes" id="UP000249354">
    <property type="component" value="Unassembled WGS sequence"/>
</dbReference>
<dbReference type="AlphaFoldDB" id="A0A2W4UDE9"/>
<dbReference type="GO" id="GO:0033743">
    <property type="term" value="F:peptide-methionine (R)-S-oxide reductase activity"/>
    <property type="evidence" value="ECO:0007669"/>
    <property type="project" value="UniProtKB-EC"/>
</dbReference>
<evidence type="ECO:0000259" key="9">
    <source>
        <dbReference type="PROSITE" id="PS51790"/>
    </source>
</evidence>
<evidence type="ECO:0000256" key="4">
    <source>
        <dbReference type="ARBA" id="ARBA00022723"/>
    </source>
</evidence>
<feature type="region of interest" description="Disordered" evidence="8">
    <location>
        <begin position="27"/>
        <end position="47"/>
    </location>
</feature>
<name>A0A2W4UDE9_9CYAN</name>
<dbReference type="EC" id="1.8.4.12" evidence="3"/>
<dbReference type="PANTHER" id="PTHR10173">
    <property type="entry name" value="METHIONINE SULFOXIDE REDUCTASE"/>
    <property type="match status" value="1"/>
</dbReference>
<dbReference type="InterPro" id="IPR028427">
    <property type="entry name" value="Met_Sox_Rdtase_MsrB"/>
</dbReference>
<feature type="compositionally biased region" description="Low complexity" evidence="8">
    <location>
        <begin position="27"/>
        <end position="40"/>
    </location>
</feature>
<dbReference type="NCBIfam" id="TIGR00357">
    <property type="entry name" value="peptide-methionine (R)-S-oxide reductase MsrB"/>
    <property type="match status" value="1"/>
</dbReference>
<dbReference type="GO" id="GO:0006979">
    <property type="term" value="P:response to oxidative stress"/>
    <property type="evidence" value="ECO:0007669"/>
    <property type="project" value="InterPro"/>
</dbReference>
<evidence type="ECO:0000256" key="1">
    <source>
        <dbReference type="ARBA" id="ARBA00001947"/>
    </source>
</evidence>
<dbReference type="InterPro" id="IPR002579">
    <property type="entry name" value="Met_Sox_Rdtase_MsrB_dom"/>
</dbReference>
<evidence type="ECO:0000256" key="7">
    <source>
        <dbReference type="ARBA" id="ARBA00048488"/>
    </source>
</evidence>
<dbReference type="FunFam" id="2.170.150.20:FF:000001">
    <property type="entry name" value="Peptide methionine sulfoxide reductase MsrB"/>
    <property type="match status" value="1"/>
</dbReference>
<evidence type="ECO:0000256" key="3">
    <source>
        <dbReference type="ARBA" id="ARBA00012499"/>
    </source>
</evidence>
<reference evidence="10 11" key="2">
    <citation type="submission" date="2018-06" db="EMBL/GenBank/DDBJ databases">
        <title>Metagenomic assembly of (sub)arctic Cyanobacteria and their associated microbiome from non-axenic cultures.</title>
        <authorList>
            <person name="Baurain D."/>
        </authorList>
    </citation>
    <scope>NUCLEOTIDE SEQUENCE [LARGE SCALE GENOMIC DNA]</scope>
    <source>
        <strain evidence="10">ULC129bin1</strain>
    </source>
</reference>
<evidence type="ECO:0000256" key="2">
    <source>
        <dbReference type="ARBA" id="ARBA00007174"/>
    </source>
</evidence>
<dbReference type="InterPro" id="IPR011057">
    <property type="entry name" value="Mss4-like_sf"/>
</dbReference>
<comment type="caution">
    <text evidence="10">The sequence shown here is derived from an EMBL/GenBank/DDBJ whole genome shotgun (WGS) entry which is preliminary data.</text>
</comment>
<dbReference type="Gene3D" id="2.170.150.20">
    <property type="entry name" value="Peptide methionine sulfoxide reductase"/>
    <property type="match status" value="1"/>
</dbReference>
<comment type="similarity">
    <text evidence="2">Belongs to the MsrB Met sulfoxide reductase family.</text>
</comment>
<evidence type="ECO:0000256" key="6">
    <source>
        <dbReference type="ARBA" id="ARBA00023002"/>
    </source>
</evidence>
<keyword evidence="6" id="KW-0560">Oxidoreductase</keyword>
<dbReference type="GO" id="GO:0030091">
    <property type="term" value="P:protein repair"/>
    <property type="evidence" value="ECO:0007669"/>
    <property type="project" value="InterPro"/>
</dbReference>
<dbReference type="PANTHER" id="PTHR10173:SF57">
    <property type="entry name" value="PEPTIDE-METHIONINE (R)-S-OXIDE REDUCTASE"/>
    <property type="match status" value="1"/>
</dbReference>
<evidence type="ECO:0000313" key="11">
    <source>
        <dbReference type="Proteomes" id="UP000249354"/>
    </source>
</evidence>
<dbReference type="SUPFAM" id="SSF51316">
    <property type="entry name" value="Mss4-like"/>
    <property type="match status" value="1"/>
</dbReference>
<reference evidence="11" key="1">
    <citation type="submission" date="2018-04" db="EMBL/GenBank/DDBJ databases">
        <authorList>
            <person name="Cornet L."/>
        </authorList>
    </citation>
    <scope>NUCLEOTIDE SEQUENCE [LARGE SCALE GENOMIC DNA]</scope>
</reference>
<organism evidence="10 11">
    <name type="scientific">Leptolyngbya foveolarum</name>
    <dbReference type="NCBI Taxonomy" id="47253"/>
    <lineage>
        <taxon>Bacteria</taxon>
        <taxon>Bacillati</taxon>
        <taxon>Cyanobacteriota</taxon>
        <taxon>Cyanophyceae</taxon>
        <taxon>Leptolyngbyales</taxon>
        <taxon>Leptolyngbyaceae</taxon>
        <taxon>Leptolyngbya group</taxon>
        <taxon>Leptolyngbya</taxon>
    </lineage>
</organism>
<proteinExistence type="inferred from homology"/>
<protein>
    <recommendedName>
        <fullName evidence="3">peptide-methionine (R)-S-oxide reductase</fullName>
        <ecNumber evidence="3">1.8.4.12</ecNumber>
    </recommendedName>
</protein>
<dbReference type="EMBL" id="QBMC01000057">
    <property type="protein sequence ID" value="PZO18244.1"/>
    <property type="molecule type" value="Genomic_DNA"/>
</dbReference>
<keyword evidence="4" id="KW-0479">Metal-binding</keyword>
<feature type="domain" description="MsrB" evidence="9">
    <location>
        <begin position="62"/>
        <end position="183"/>
    </location>
</feature>
<comment type="cofactor">
    <cofactor evidence="1">
        <name>Zn(2+)</name>
        <dbReference type="ChEBI" id="CHEBI:29105"/>
    </cofactor>
</comment>
<evidence type="ECO:0000256" key="5">
    <source>
        <dbReference type="ARBA" id="ARBA00022833"/>
    </source>
</evidence>
<evidence type="ECO:0000256" key="8">
    <source>
        <dbReference type="SAM" id="MobiDB-lite"/>
    </source>
</evidence>
<accession>A0A2W4UDE9</accession>
<comment type="catalytic activity">
    <reaction evidence="7">
        <text>L-methionyl-[protein] + [thioredoxin]-disulfide + H2O = L-methionyl-(R)-S-oxide-[protein] + [thioredoxin]-dithiol</text>
        <dbReference type="Rhea" id="RHEA:24164"/>
        <dbReference type="Rhea" id="RHEA-COMP:10698"/>
        <dbReference type="Rhea" id="RHEA-COMP:10700"/>
        <dbReference type="Rhea" id="RHEA-COMP:12313"/>
        <dbReference type="Rhea" id="RHEA-COMP:12314"/>
        <dbReference type="ChEBI" id="CHEBI:15377"/>
        <dbReference type="ChEBI" id="CHEBI:16044"/>
        <dbReference type="ChEBI" id="CHEBI:29950"/>
        <dbReference type="ChEBI" id="CHEBI:45764"/>
        <dbReference type="ChEBI" id="CHEBI:50058"/>
        <dbReference type="EC" id="1.8.4.12"/>
    </reaction>
</comment>
<dbReference type="PROSITE" id="PS51790">
    <property type="entry name" value="MSRB"/>
    <property type="match status" value="1"/>
</dbReference>
<evidence type="ECO:0000313" key="10">
    <source>
        <dbReference type="EMBL" id="PZO18244.1"/>
    </source>
</evidence>
<keyword evidence="5" id="KW-0862">Zinc</keyword>
<gene>
    <name evidence="10" type="primary">msrB</name>
    <name evidence="10" type="ORF">DCF25_10000</name>
</gene>
<dbReference type="GO" id="GO:0005737">
    <property type="term" value="C:cytoplasm"/>
    <property type="evidence" value="ECO:0007669"/>
    <property type="project" value="TreeGrafter"/>
</dbReference>
<dbReference type="GO" id="GO:0046872">
    <property type="term" value="F:metal ion binding"/>
    <property type="evidence" value="ECO:0007669"/>
    <property type="project" value="UniProtKB-KW"/>
</dbReference>